<keyword evidence="3" id="KW-1185">Reference proteome</keyword>
<protein>
    <submittedName>
        <fullName evidence="2">DUF4190 domain-containing protein</fullName>
    </submittedName>
</protein>
<gene>
    <name evidence="2" type="ORF">ACFQ2J_14085</name>
</gene>
<name>A0ABW3L5B0_9BACI</name>
<keyword evidence="1" id="KW-0472">Membrane</keyword>
<sequence length="91" mass="9783">METKHEQQTAPEQVNGLAIASMVLGIVGLVLVIIPIIPYILAILAVVFGFISMNRSVKKGFSITGVVTGFITLGLKILFWVLVFGFANSGY</sequence>
<evidence type="ECO:0000256" key="1">
    <source>
        <dbReference type="SAM" id="Phobius"/>
    </source>
</evidence>
<feature type="transmembrane region" description="Helical" evidence="1">
    <location>
        <begin position="63"/>
        <end position="87"/>
    </location>
</feature>
<proteinExistence type="predicted"/>
<reference evidence="3" key="1">
    <citation type="journal article" date="2019" name="Int. J. Syst. Evol. Microbiol.">
        <title>The Global Catalogue of Microorganisms (GCM) 10K type strain sequencing project: providing services to taxonomists for standard genome sequencing and annotation.</title>
        <authorList>
            <consortium name="The Broad Institute Genomics Platform"/>
            <consortium name="The Broad Institute Genome Sequencing Center for Infectious Disease"/>
            <person name="Wu L."/>
            <person name="Ma J."/>
        </authorList>
    </citation>
    <scope>NUCLEOTIDE SEQUENCE [LARGE SCALE GENOMIC DNA]</scope>
    <source>
        <strain evidence="3">CCUG 56607</strain>
    </source>
</reference>
<keyword evidence="1" id="KW-0812">Transmembrane</keyword>
<evidence type="ECO:0000313" key="3">
    <source>
        <dbReference type="Proteomes" id="UP001596990"/>
    </source>
</evidence>
<evidence type="ECO:0000313" key="2">
    <source>
        <dbReference type="EMBL" id="MFD1020313.1"/>
    </source>
</evidence>
<dbReference type="Proteomes" id="UP001596990">
    <property type="component" value="Unassembled WGS sequence"/>
</dbReference>
<feature type="transmembrane region" description="Helical" evidence="1">
    <location>
        <begin position="18"/>
        <end position="51"/>
    </location>
</feature>
<dbReference type="EMBL" id="JBHTKL010000005">
    <property type="protein sequence ID" value="MFD1020313.1"/>
    <property type="molecule type" value="Genomic_DNA"/>
</dbReference>
<organism evidence="2 3">
    <name type="scientific">Thalassobacillus hwangdonensis</name>
    <dbReference type="NCBI Taxonomy" id="546108"/>
    <lineage>
        <taxon>Bacteria</taxon>
        <taxon>Bacillati</taxon>
        <taxon>Bacillota</taxon>
        <taxon>Bacilli</taxon>
        <taxon>Bacillales</taxon>
        <taxon>Bacillaceae</taxon>
        <taxon>Thalassobacillus</taxon>
    </lineage>
</organism>
<comment type="caution">
    <text evidence="2">The sequence shown here is derived from an EMBL/GenBank/DDBJ whole genome shotgun (WGS) entry which is preliminary data.</text>
</comment>
<keyword evidence="1" id="KW-1133">Transmembrane helix</keyword>
<dbReference type="RefSeq" id="WP_386061697.1">
    <property type="nucleotide sequence ID" value="NZ_JBHTKL010000005.1"/>
</dbReference>
<accession>A0ABW3L5B0</accession>